<dbReference type="NCBIfam" id="TIGR00621">
    <property type="entry name" value="ssb"/>
    <property type="match status" value="1"/>
</dbReference>
<dbReference type="PROSITE" id="PS50935">
    <property type="entry name" value="SSB"/>
    <property type="match status" value="1"/>
</dbReference>
<feature type="region of interest" description="Disordered" evidence="4">
    <location>
        <begin position="114"/>
        <end position="150"/>
    </location>
</feature>
<dbReference type="CDD" id="cd04496">
    <property type="entry name" value="SSB_OBF"/>
    <property type="match status" value="1"/>
</dbReference>
<reference evidence="5" key="1">
    <citation type="submission" date="2019-12" db="EMBL/GenBank/DDBJ databases">
        <title>Clostridiaceae gen. nov. sp. nov., isolated from sediment in Xinjiang, China.</title>
        <authorList>
            <person name="Zhang R."/>
        </authorList>
    </citation>
    <scope>NUCLEOTIDE SEQUENCE</scope>
    <source>
        <strain evidence="5">D2Q-11</strain>
    </source>
</reference>
<dbReference type="GO" id="GO:0006281">
    <property type="term" value="P:DNA repair"/>
    <property type="evidence" value="ECO:0007669"/>
    <property type="project" value="UniProtKB-UniRule"/>
</dbReference>
<evidence type="ECO:0000313" key="5">
    <source>
        <dbReference type="EMBL" id="MBS4536973.1"/>
    </source>
</evidence>
<keyword evidence="6" id="KW-1185">Reference proteome</keyword>
<dbReference type="PIRSF" id="PIRSF002070">
    <property type="entry name" value="SSB"/>
    <property type="match status" value="1"/>
</dbReference>
<evidence type="ECO:0000256" key="2">
    <source>
        <dbReference type="HAMAP-Rule" id="MF_00984"/>
    </source>
</evidence>
<dbReference type="RefSeq" id="WP_203364906.1">
    <property type="nucleotide sequence ID" value="NZ_WSFT01000007.1"/>
</dbReference>
<sequence>MNKVILIGRLTADPELRFLPGNGRAVSNFSLAVDKDLSRDKKQEFEQQGKPTADFIRIVVFGRSAENCANYLAKGRLVAVDGRLQTRSYENAQGQRVYITEVLANSVEFLEWGDNNSAGNKRENNKGSNDSMDFSAAEGFQPVDDDDIPF</sequence>
<comment type="caution">
    <text evidence="5">The sequence shown here is derived from an EMBL/GenBank/DDBJ whole genome shotgun (WGS) entry which is preliminary data.</text>
</comment>
<keyword evidence="2" id="KW-0227">DNA damage</keyword>
<evidence type="ECO:0000256" key="3">
    <source>
        <dbReference type="PIRNR" id="PIRNR002070"/>
    </source>
</evidence>
<comment type="caution">
    <text evidence="2">Lacks conserved residue(s) required for the propagation of feature annotation.</text>
</comment>
<dbReference type="Proteomes" id="UP000724672">
    <property type="component" value="Unassembled WGS sequence"/>
</dbReference>
<keyword evidence="1 2" id="KW-0238">DNA-binding</keyword>
<name>A0A942UPU0_9FIRM</name>
<dbReference type="InterPro" id="IPR011344">
    <property type="entry name" value="ssDNA-bd"/>
</dbReference>
<gene>
    <name evidence="5" type="ORF">GOQ27_00780</name>
</gene>
<dbReference type="Gene3D" id="2.40.50.140">
    <property type="entry name" value="Nucleic acid-binding proteins"/>
    <property type="match status" value="1"/>
</dbReference>
<dbReference type="InterPro" id="IPR000424">
    <property type="entry name" value="Primosome_PriB/ssb"/>
</dbReference>
<dbReference type="PANTHER" id="PTHR10302">
    <property type="entry name" value="SINGLE-STRANDED DNA-BINDING PROTEIN"/>
    <property type="match status" value="1"/>
</dbReference>
<dbReference type="SUPFAM" id="SSF50249">
    <property type="entry name" value="Nucleic acid-binding proteins"/>
    <property type="match status" value="1"/>
</dbReference>
<comment type="function">
    <text evidence="2">Plays an important role in DNA replication, recombination and repair. Binds to ssDNA and to an array of partner proteins to recruit them to their sites of action during DNA metabolism.</text>
</comment>
<feature type="short sequence motif" description="Important for interaction with partner proteins" evidence="2">
    <location>
        <begin position="145"/>
        <end position="150"/>
    </location>
</feature>
<keyword evidence="2" id="KW-0235">DNA replication</keyword>
<keyword evidence="2" id="KW-0233">DNA recombination</keyword>
<dbReference type="GO" id="GO:0006310">
    <property type="term" value="P:DNA recombination"/>
    <property type="evidence" value="ECO:0007669"/>
    <property type="project" value="UniProtKB-UniRule"/>
</dbReference>
<protein>
    <recommendedName>
        <fullName evidence="2 3">Single-stranded DNA-binding protein</fullName>
        <shortName evidence="2">SSB</shortName>
    </recommendedName>
</protein>
<evidence type="ECO:0000313" key="6">
    <source>
        <dbReference type="Proteomes" id="UP000724672"/>
    </source>
</evidence>
<keyword evidence="2" id="KW-0234">DNA repair</keyword>
<dbReference type="InterPro" id="IPR012340">
    <property type="entry name" value="NA-bd_OB-fold"/>
</dbReference>
<dbReference type="PANTHER" id="PTHR10302:SF27">
    <property type="entry name" value="SINGLE-STRANDED DNA-BINDING PROTEIN"/>
    <property type="match status" value="1"/>
</dbReference>
<organism evidence="5 6">
    <name type="scientific">Anaeromonas frigoriresistens</name>
    <dbReference type="NCBI Taxonomy" id="2683708"/>
    <lineage>
        <taxon>Bacteria</taxon>
        <taxon>Bacillati</taxon>
        <taxon>Bacillota</taxon>
        <taxon>Tissierellia</taxon>
        <taxon>Tissierellales</taxon>
        <taxon>Thermohalobacteraceae</taxon>
        <taxon>Anaeromonas</taxon>
    </lineage>
</organism>
<evidence type="ECO:0000256" key="4">
    <source>
        <dbReference type="SAM" id="MobiDB-lite"/>
    </source>
</evidence>
<dbReference type="AlphaFoldDB" id="A0A942UPU0"/>
<dbReference type="Pfam" id="PF00436">
    <property type="entry name" value="SSB"/>
    <property type="match status" value="1"/>
</dbReference>
<proteinExistence type="inferred from homology"/>
<dbReference type="GO" id="GO:0006260">
    <property type="term" value="P:DNA replication"/>
    <property type="evidence" value="ECO:0007669"/>
    <property type="project" value="UniProtKB-UniRule"/>
</dbReference>
<dbReference type="EMBL" id="WSFT01000007">
    <property type="protein sequence ID" value="MBS4536973.1"/>
    <property type="molecule type" value="Genomic_DNA"/>
</dbReference>
<dbReference type="GO" id="GO:0009295">
    <property type="term" value="C:nucleoid"/>
    <property type="evidence" value="ECO:0007669"/>
    <property type="project" value="TreeGrafter"/>
</dbReference>
<evidence type="ECO:0000256" key="1">
    <source>
        <dbReference type="ARBA" id="ARBA00023125"/>
    </source>
</evidence>
<dbReference type="GO" id="GO:0003697">
    <property type="term" value="F:single-stranded DNA binding"/>
    <property type="evidence" value="ECO:0007669"/>
    <property type="project" value="UniProtKB-UniRule"/>
</dbReference>
<dbReference type="HAMAP" id="MF_00984">
    <property type="entry name" value="SSB"/>
    <property type="match status" value="1"/>
</dbReference>
<accession>A0A942UPU0</accession>
<comment type="subunit">
    <text evidence="2">Homotetramer.</text>
</comment>